<organism evidence="2 3">
    <name type="scientific">Segniliparus rotundus (strain ATCC BAA-972 / CDC 1076 / CIP 108378 / DSM 44985 / JCM 13578)</name>
    <dbReference type="NCBI Taxonomy" id="640132"/>
    <lineage>
        <taxon>Bacteria</taxon>
        <taxon>Bacillati</taxon>
        <taxon>Actinomycetota</taxon>
        <taxon>Actinomycetes</taxon>
        <taxon>Mycobacteriales</taxon>
        <taxon>Segniliparaceae</taxon>
        <taxon>Segniliparus</taxon>
    </lineage>
</organism>
<evidence type="ECO:0000313" key="3">
    <source>
        <dbReference type="Proteomes" id="UP000002247"/>
    </source>
</evidence>
<dbReference type="AlphaFoldDB" id="D6Z8A9"/>
<gene>
    <name evidence="2" type="ordered locus">Srot_1729</name>
</gene>
<evidence type="ECO:0000256" key="1">
    <source>
        <dbReference type="SAM" id="MobiDB-lite"/>
    </source>
</evidence>
<dbReference type="EMBL" id="CP001958">
    <property type="protein sequence ID" value="ADG98189.1"/>
    <property type="molecule type" value="Genomic_DNA"/>
</dbReference>
<accession>D6Z8A9</accession>
<proteinExistence type="predicted"/>
<dbReference type="Proteomes" id="UP000002247">
    <property type="component" value="Chromosome"/>
</dbReference>
<sequence length="123" mass="14556">MSDEEEQFFYFDRESVQITRERWEELRRDWRYTHLRVTETERYRVETLWKGRFPASTFPPGAPPLPPGQRLFVFRTETTPFVKPVGDNPHKRPTLICGDTEEGATRSHERVVAEAEALYLKQG</sequence>
<keyword evidence="3" id="KW-1185">Reference proteome</keyword>
<dbReference type="HOGENOM" id="CLU_2013676_0_0_11"/>
<name>D6Z8A9_SEGRD</name>
<protein>
    <submittedName>
        <fullName evidence="2">Uncharacterized protein</fullName>
    </submittedName>
</protein>
<dbReference type="KEGG" id="srt:Srot_1729"/>
<reference evidence="2 3" key="1">
    <citation type="journal article" date="2010" name="Stand. Genomic Sci.">
        <title>Complete genome sequence of Segniliparus rotundus type strain (CDC 1076).</title>
        <authorList>
            <person name="Sikorski J."/>
            <person name="Lapidus A."/>
            <person name="Copeland A."/>
            <person name="Misra M."/>
            <person name="Glavina Del Rio T."/>
            <person name="Nolan M."/>
            <person name="Lucas S."/>
            <person name="Chen F."/>
            <person name="Tice H."/>
            <person name="Cheng J.F."/>
            <person name="Jando M."/>
            <person name="Schneider S."/>
            <person name="Bruce D."/>
            <person name="Goodwin L."/>
            <person name="Pitluck S."/>
            <person name="Liolios K."/>
            <person name="Mikhailova N."/>
            <person name="Pati A."/>
            <person name="Ivanova N."/>
            <person name="Mavromatis K."/>
            <person name="Chen A."/>
            <person name="Palaniappan K."/>
            <person name="Chertkov O."/>
            <person name="Land M."/>
            <person name="Hauser L."/>
            <person name="Chang Y.J."/>
            <person name="Jeffries C.D."/>
            <person name="Brettin T."/>
            <person name="Detter J.C."/>
            <person name="Han C."/>
            <person name="Rohde M."/>
            <person name="Goker M."/>
            <person name="Bristow J."/>
            <person name="Eisen J.A."/>
            <person name="Markowitz V."/>
            <person name="Hugenholtz P."/>
            <person name="Kyrpides N.C."/>
            <person name="Klenk H.P."/>
        </authorList>
    </citation>
    <scope>NUCLEOTIDE SEQUENCE [LARGE SCALE GENOMIC DNA]</scope>
    <source>
        <strain evidence="3">ATCC BAA-972 / CDC 1076 / CIP 108378 / DSM 44985 / JCM 13578</strain>
    </source>
</reference>
<evidence type="ECO:0000313" key="2">
    <source>
        <dbReference type="EMBL" id="ADG98189.1"/>
    </source>
</evidence>
<feature type="region of interest" description="Disordered" evidence="1">
    <location>
        <begin position="83"/>
        <end position="108"/>
    </location>
</feature>
<dbReference type="RefSeq" id="WP_013138642.1">
    <property type="nucleotide sequence ID" value="NC_014168.1"/>
</dbReference>